<evidence type="ECO:0000256" key="6">
    <source>
        <dbReference type="ARBA" id="ARBA00022660"/>
    </source>
</evidence>
<accession>A0A4Y5P346</accession>
<feature type="transmembrane region" description="Helical" evidence="16">
    <location>
        <begin position="175"/>
        <end position="197"/>
    </location>
</feature>
<comment type="catalytic activity">
    <reaction evidence="15 16">
        <text>a ubiquinone + NADH + 5 H(+)(in) = a ubiquinol + NAD(+) + 4 H(+)(out)</text>
        <dbReference type="Rhea" id="RHEA:29091"/>
        <dbReference type="Rhea" id="RHEA-COMP:9565"/>
        <dbReference type="Rhea" id="RHEA-COMP:9566"/>
        <dbReference type="ChEBI" id="CHEBI:15378"/>
        <dbReference type="ChEBI" id="CHEBI:16389"/>
        <dbReference type="ChEBI" id="CHEBI:17976"/>
        <dbReference type="ChEBI" id="CHEBI:57540"/>
        <dbReference type="ChEBI" id="CHEBI:57945"/>
        <dbReference type="EC" id="7.1.1.2"/>
    </reaction>
</comment>
<comment type="similarity">
    <text evidence="2 16">Belongs to the complex I subunit 4 family.</text>
</comment>
<evidence type="ECO:0000256" key="13">
    <source>
        <dbReference type="ARBA" id="ARBA00023128"/>
    </source>
</evidence>
<comment type="subcellular location">
    <subcellularLocation>
        <location evidence="1 16">Mitochondrion membrane</location>
        <topology evidence="1 16">Multi-pass membrane protein</topology>
    </subcellularLocation>
</comment>
<feature type="transmembrane region" description="Helical" evidence="16">
    <location>
        <begin position="376"/>
        <end position="397"/>
    </location>
</feature>
<evidence type="ECO:0000256" key="2">
    <source>
        <dbReference type="ARBA" id="ARBA00009025"/>
    </source>
</evidence>
<feature type="transmembrane region" description="Helical" evidence="16">
    <location>
        <begin position="417"/>
        <end position="437"/>
    </location>
</feature>
<reference evidence="18" key="1">
    <citation type="submission" date="2018-12" db="EMBL/GenBank/DDBJ databases">
        <title>The Mitochondrial Genome of Oreohelix idahoensis.</title>
        <authorList>
            <person name="Linscott T.M."/>
            <person name="Parent C.E."/>
        </authorList>
    </citation>
    <scope>NUCLEOTIDE SEQUENCE</scope>
</reference>
<evidence type="ECO:0000256" key="9">
    <source>
        <dbReference type="ARBA" id="ARBA00022982"/>
    </source>
</evidence>
<feature type="transmembrane region" description="Helical" evidence="16">
    <location>
        <begin position="81"/>
        <end position="97"/>
    </location>
</feature>
<evidence type="ECO:0000256" key="10">
    <source>
        <dbReference type="ARBA" id="ARBA00022989"/>
    </source>
</evidence>
<dbReference type="GO" id="GO:0008137">
    <property type="term" value="F:NADH dehydrogenase (ubiquinone) activity"/>
    <property type="evidence" value="ECO:0007669"/>
    <property type="project" value="UniProtKB-UniRule"/>
</dbReference>
<feature type="transmembrane region" description="Helical" evidence="16">
    <location>
        <begin position="136"/>
        <end position="155"/>
    </location>
</feature>
<evidence type="ECO:0000256" key="11">
    <source>
        <dbReference type="ARBA" id="ARBA00023027"/>
    </source>
</evidence>
<feature type="transmembrane region" description="Helical" evidence="16">
    <location>
        <begin position="350"/>
        <end position="369"/>
    </location>
</feature>
<evidence type="ECO:0000256" key="8">
    <source>
        <dbReference type="ARBA" id="ARBA00022967"/>
    </source>
</evidence>
<feature type="transmembrane region" description="Helical" evidence="16">
    <location>
        <begin position="103"/>
        <end position="124"/>
    </location>
</feature>
<protein>
    <recommendedName>
        <fullName evidence="4 16">NADH-ubiquinone oxidoreductase chain 4</fullName>
        <ecNumber evidence="3 16">7.1.1.2</ecNumber>
    </recommendedName>
</protein>
<dbReference type="EC" id="7.1.1.2" evidence="3 16"/>
<gene>
    <name evidence="18" type="primary">nad4</name>
</gene>
<evidence type="ECO:0000256" key="12">
    <source>
        <dbReference type="ARBA" id="ARBA00023075"/>
    </source>
</evidence>
<feature type="transmembrane region" description="Helical" evidence="16">
    <location>
        <begin position="323"/>
        <end position="344"/>
    </location>
</feature>
<dbReference type="AlphaFoldDB" id="A0A4Y5P346"/>
<evidence type="ECO:0000256" key="15">
    <source>
        <dbReference type="ARBA" id="ARBA00049551"/>
    </source>
</evidence>
<feature type="transmembrane region" description="Helical" evidence="16">
    <location>
        <begin position="237"/>
        <end position="256"/>
    </location>
</feature>
<dbReference type="GO" id="GO:0003954">
    <property type="term" value="F:NADH dehydrogenase activity"/>
    <property type="evidence" value="ECO:0007669"/>
    <property type="project" value="TreeGrafter"/>
</dbReference>
<evidence type="ECO:0000256" key="7">
    <source>
        <dbReference type="ARBA" id="ARBA00022692"/>
    </source>
</evidence>
<dbReference type="GO" id="GO:0031966">
    <property type="term" value="C:mitochondrial membrane"/>
    <property type="evidence" value="ECO:0007669"/>
    <property type="project" value="UniProtKB-SubCell"/>
</dbReference>
<evidence type="ECO:0000256" key="5">
    <source>
        <dbReference type="ARBA" id="ARBA00022448"/>
    </source>
</evidence>
<dbReference type="Pfam" id="PF00361">
    <property type="entry name" value="Proton_antipo_M"/>
    <property type="match status" value="1"/>
</dbReference>
<keyword evidence="11 16" id="KW-0520">NAD</keyword>
<evidence type="ECO:0000256" key="14">
    <source>
        <dbReference type="ARBA" id="ARBA00023136"/>
    </source>
</evidence>
<dbReference type="GO" id="GO:0048039">
    <property type="term" value="F:ubiquinone binding"/>
    <property type="evidence" value="ECO:0007669"/>
    <property type="project" value="TreeGrafter"/>
</dbReference>
<keyword evidence="5 16" id="KW-0813">Transport</keyword>
<evidence type="ECO:0000313" key="18">
    <source>
        <dbReference type="EMBL" id="QCW57655.1"/>
    </source>
</evidence>
<feature type="transmembrane region" description="Helical" evidence="16">
    <location>
        <begin position="204"/>
        <end position="225"/>
    </location>
</feature>
<sequence>MMTMLYTFLFVILLGRYWLSFFLLFLLLILLSVLNLNIMFCYSEINYYFYSSSIVNLLIFLSLFMGLVALLSSYNLQQKNFLLYIATLILLLILSFSSSSLLIFYFFFEASLIPILILIIGWGYQPERLLAGMYMIMYTAAASLPLLLLLIYYMHVNGSIHYYMLRMLYTPINQFMFFILIIAFLVKLPLYGVHLWLPKAHVEAPLSGSMILAGILLKLGGYGLWMMSSTFNYNINSMIMIILITFTIMGAMLAALQCLRQNDIKAMVAYSSITHMSIVIVAMLINSSAGMISAKMMMLAHGWASSALFLLAFMTYKHVMSRSFSYSCGMLVYLPIIGLFWFFFTSVNMGVPPTLNFICEVMFFISLWLTKSYLLFVLMAVVLFFSVAYNMYLYTSINHGCPSSYVQPNINLHSNDLLALSLHAFPLFLLFHSMIFME</sequence>
<dbReference type="PANTHER" id="PTHR43507:SF20">
    <property type="entry name" value="NADH-UBIQUINONE OXIDOREDUCTASE CHAIN 4"/>
    <property type="match status" value="1"/>
</dbReference>
<evidence type="ECO:0000256" key="3">
    <source>
        <dbReference type="ARBA" id="ARBA00012944"/>
    </source>
</evidence>
<keyword evidence="9 16" id="KW-0249">Electron transport</keyword>
<keyword evidence="8" id="KW-1278">Translocase</keyword>
<keyword evidence="14 16" id="KW-0472">Membrane</keyword>
<dbReference type="GO" id="GO:0015990">
    <property type="term" value="P:electron transport coupled proton transport"/>
    <property type="evidence" value="ECO:0007669"/>
    <property type="project" value="TreeGrafter"/>
</dbReference>
<proteinExistence type="inferred from homology"/>
<comment type="function">
    <text evidence="16">Core subunit of the mitochondrial membrane respiratory chain NADH dehydrogenase (Complex I) which catalyzes electron transfer from NADH through the respiratory chain, using ubiquinone as an electron acceptor. Essential for the catalytic activity and assembly of complex I.</text>
</comment>
<feature type="transmembrane region" description="Helical" evidence="16">
    <location>
        <begin position="298"/>
        <end position="316"/>
    </location>
</feature>
<name>A0A4Y5P346_9EUPU</name>
<keyword evidence="6 16" id="KW-0679">Respiratory chain</keyword>
<evidence type="ECO:0000256" key="16">
    <source>
        <dbReference type="RuleBase" id="RU003297"/>
    </source>
</evidence>
<dbReference type="PRINTS" id="PR01437">
    <property type="entry name" value="NUOXDRDTASE4"/>
</dbReference>
<geneLocation type="mitochondrion" evidence="18"/>
<dbReference type="EMBL" id="MK290736">
    <property type="protein sequence ID" value="QCW57655.1"/>
    <property type="molecule type" value="Genomic_DNA"/>
</dbReference>
<feature type="domain" description="NADH:quinone oxidoreductase/Mrp antiporter transmembrane" evidence="17">
    <location>
        <begin position="98"/>
        <end position="382"/>
    </location>
</feature>
<dbReference type="PANTHER" id="PTHR43507">
    <property type="entry name" value="NADH-UBIQUINONE OXIDOREDUCTASE CHAIN 4"/>
    <property type="match status" value="1"/>
</dbReference>
<feature type="transmembrane region" description="Helical" evidence="16">
    <location>
        <begin position="54"/>
        <end position="74"/>
    </location>
</feature>
<feature type="transmembrane region" description="Helical" evidence="16">
    <location>
        <begin position="268"/>
        <end position="292"/>
    </location>
</feature>
<evidence type="ECO:0000259" key="17">
    <source>
        <dbReference type="Pfam" id="PF00361"/>
    </source>
</evidence>
<feature type="transmembrane region" description="Helical" evidence="16">
    <location>
        <begin position="7"/>
        <end position="34"/>
    </location>
</feature>
<evidence type="ECO:0000256" key="1">
    <source>
        <dbReference type="ARBA" id="ARBA00004225"/>
    </source>
</evidence>
<keyword evidence="10 16" id="KW-1133">Transmembrane helix</keyword>
<keyword evidence="7 16" id="KW-0812">Transmembrane</keyword>
<dbReference type="GO" id="GO:0042773">
    <property type="term" value="P:ATP synthesis coupled electron transport"/>
    <property type="evidence" value="ECO:0007669"/>
    <property type="project" value="InterPro"/>
</dbReference>
<evidence type="ECO:0000256" key="4">
    <source>
        <dbReference type="ARBA" id="ARBA00021006"/>
    </source>
</evidence>
<dbReference type="InterPro" id="IPR003918">
    <property type="entry name" value="NADH_UbQ_OxRdtase"/>
</dbReference>
<dbReference type="InterPro" id="IPR001750">
    <property type="entry name" value="ND/Mrp_TM"/>
</dbReference>
<keyword evidence="12 16" id="KW-0830">Ubiquinone</keyword>
<organism evidence="18">
    <name type="scientific">Oreohelix idahoensis</name>
    <dbReference type="NCBI Taxonomy" id="2584915"/>
    <lineage>
        <taxon>Eukaryota</taxon>
        <taxon>Metazoa</taxon>
        <taxon>Spiralia</taxon>
        <taxon>Lophotrochozoa</taxon>
        <taxon>Mollusca</taxon>
        <taxon>Gastropoda</taxon>
        <taxon>Heterobranchia</taxon>
        <taxon>Euthyneura</taxon>
        <taxon>Panpulmonata</taxon>
        <taxon>Eupulmonata</taxon>
        <taxon>Stylommatophora</taxon>
        <taxon>Helicina</taxon>
        <taxon>Discoidea</taxon>
        <taxon>Oreohelicidae</taxon>
        <taxon>Oreohelix</taxon>
    </lineage>
</organism>
<keyword evidence="13 16" id="KW-0496">Mitochondrion</keyword>